<name>A0A2N3VFS9_9NOCA</name>
<dbReference type="Proteomes" id="UP000233766">
    <property type="component" value="Unassembled WGS sequence"/>
</dbReference>
<dbReference type="EMBL" id="PJMW01000002">
    <property type="protein sequence ID" value="PKV80480.1"/>
    <property type="molecule type" value="Genomic_DNA"/>
</dbReference>
<organism evidence="2 3">
    <name type="scientific">Nocardia fluminea</name>
    <dbReference type="NCBI Taxonomy" id="134984"/>
    <lineage>
        <taxon>Bacteria</taxon>
        <taxon>Bacillati</taxon>
        <taxon>Actinomycetota</taxon>
        <taxon>Actinomycetes</taxon>
        <taxon>Mycobacteriales</taxon>
        <taxon>Nocardiaceae</taxon>
        <taxon>Nocardia</taxon>
    </lineage>
</organism>
<dbReference type="RefSeq" id="WP_101466410.1">
    <property type="nucleotide sequence ID" value="NZ_PJMW01000002.1"/>
</dbReference>
<evidence type="ECO:0000259" key="1">
    <source>
        <dbReference type="Pfam" id="PF19054"/>
    </source>
</evidence>
<dbReference type="AlphaFoldDB" id="A0A2N3VFS9"/>
<protein>
    <recommendedName>
        <fullName evidence="1">DUF5753 domain-containing protein</fullName>
    </recommendedName>
</protein>
<proteinExistence type="predicted"/>
<evidence type="ECO:0000313" key="3">
    <source>
        <dbReference type="Proteomes" id="UP000233766"/>
    </source>
</evidence>
<gene>
    <name evidence="2" type="ORF">ATK86_4908</name>
</gene>
<accession>A0A2N3VFS9</accession>
<sequence length="200" mass="22200">MVNTSRCDTTDRGPETLQHFLIPSESDTINQRSYSTKLLPGLFQTHDYARAFFDRCSAVMDMADDSEALALARLQRQTALDLPGYDFQMLIDEAALRVTVGSSEVMTTQIRHLMNILTAREHVRIGIIPLNAELLAPADSFDFSYATDSDNKRIIDPFENTDTVELVERTFDLLATTAVYGEGAHAILARALASHTESGI</sequence>
<dbReference type="Pfam" id="PF19054">
    <property type="entry name" value="DUF5753"/>
    <property type="match status" value="1"/>
</dbReference>
<dbReference type="InterPro" id="IPR043917">
    <property type="entry name" value="DUF5753"/>
</dbReference>
<keyword evidence="3" id="KW-1185">Reference proteome</keyword>
<reference evidence="2 3" key="1">
    <citation type="submission" date="2017-12" db="EMBL/GenBank/DDBJ databases">
        <title>Sequencing the genomes of 1000 Actinobacteria strains.</title>
        <authorList>
            <person name="Klenk H.-P."/>
        </authorList>
    </citation>
    <scope>NUCLEOTIDE SEQUENCE [LARGE SCALE GENOMIC DNA]</scope>
    <source>
        <strain evidence="2 3">DSM 44489</strain>
    </source>
</reference>
<evidence type="ECO:0000313" key="2">
    <source>
        <dbReference type="EMBL" id="PKV80480.1"/>
    </source>
</evidence>
<dbReference type="OrthoDB" id="4534176at2"/>
<comment type="caution">
    <text evidence="2">The sequence shown here is derived from an EMBL/GenBank/DDBJ whole genome shotgun (WGS) entry which is preliminary data.</text>
</comment>
<feature type="domain" description="DUF5753" evidence="1">
    <location>
        <begin position="30"/>
        <end position="189"/>
    </location>
</feature>